<sequence length="263" mass="29745">MKISLIEPELLRLNATYNFNLTEDLIKKAGKENPDVIVLPEIFNTAEIDSQAIKYADNNGKNTKQLLSKLSKELNIYIIGGSVLDKRDGSIYNTSYVFDKLGKLIGHYDKTHLYSSSGEKEIVKAGNDRLIFDVDGIKCGVVICYDIEFASWVTSYALDGVEVLFNPAAWHEDWMINYDSLVRARAIENQIFVVGVNSIGRASEGYFGGHSQIVDPMGRYIIETSSEGPIKTASIDINDTKDYKETFRILNDRREDLYRNLYN</sequence>
<evidence type="ECO:0000256" key="1">
    <source>
        <dbReference type="ARBA" id="ARBA00010613"/>
    </source>
</evidence>
<evidence type="ECO:0000313" key="3">
    <source>
        <dbReference type="EMBL" id="RGB78213.1"/>
    </source>
</evidence>
<dbReference type="Proteomes" id="UP000261011">
    <property type="component" value="Unassembled WGS sequence"/>
</dbReference>
<name>A0A3E2TLK8_9FIRM</name>
<protein>
    <submittedName>
        <fullName evidence="3">Carbon-nitrogen family hydrolase</fullName>
    </submittedName>
</protein>
<accession>A0A3E2TLK8</accession>
<dbReference type="EMBL" id="QVEU01000001">
    <property type="protein sequence ID" value="RGB78213.1"/>
    <property type="molecule type" value="Genomic_DNA"/>
</dbReference>
<feature type="domain" description="CN hydrolase" evidence="2">
    <location>
        <begin position="1"/>
        <end position="237"/>
    </location>
</feature>
<comment type="similarity">
    <text evidence="1">Belongs to the carbon-nitrogen hydrolase superfamily. NIT1/NIT2 family.</text>
</comment>
<dbReference type="GO" id="GO:0016787">
    <property type="term" value="F:hydrolase activity"/>
    <property type="evidence" value="ECO:0007669"/>
    <property type="project" value="UniProtKB-KW"/>
</dbReference>
<dbReference type="SUPFAM" id="SSF56317">
    <property type="entry name" value="Carbon-nitrogen hydrolase"/>
    <property type="match status" value="1"/>
</dbReference>
<dbReference type="OrthoDB" id="9811121at2"/>
<dbReference type="InterPro" id="IPR003010">
    <property type="entry name" value="C-N_Hydrolase"/>
</dbReference>
<dbReference type="PANTHER" id="PTHR23088">
    <property type="entry name" value="NITRILASE-RELATED"/>
    <property type="match status" value="1"/>
</dbReference>
<dbReference type="Gene3D" id="3.60.110.10">
    <property type="entry name" value="Carbon-nitrogen hydrolase"/>
    <property type="match status" value="1"/>
</dbReference>
<keyword evidence="3" id="KW-0378">Hydrolase</keyword>
<dbReference type="AlphaFoldDB" id="A0A3E2TLK8"/>
<dbReference type="Pfam" id="PF00795">
    <property type="entry name" value="CN_hydrolase"/>
    <property type="match status" value="1"/>
</dbReference>
<dbReference type="RefSeq" id="WP_117520515.1">
    <property type="nucleotide sequence ID" value="NZ_QVEU01000001.1"/>
</dbReference>
<proteinExistence type="inferred from homology"/>
<reference evidence="3 4" key="1">
    <citation type="submission" date="2018-08" db="EMBL/GenBank/DDBJ databases">
        <title>A genome reference for cultivated species of the human gut microbiota.</title>
        <authorList>
            <person name="Zou Y."/>
            <person name="Xue W."/>
            <person name="Luo G."/>
        </authorList>
    </citation>
    <scope>NUCLEOTIDE SEQUENCE [LARGE SCALE GENOMIC DNA]</scope>
    <source>
        <strain evidence="3 4">OF01-3</strain>
    </source>
</reference>
<organism evidence="3 4">
    <name type="scientific">Anaerococcus nagyae</name>
    <dbReference type="NCBI Taxonomy" id="1755241"/>
    <lineage>
        <taxon>Bacteria</taxon>
        <taxon>Bacillati</taxon>
        <taxon>Bacillota</taxon>
        <taxon>Tissierellia</taxon>
        <taxon>Tissierellales</taxon>
        <taxon>Peptoniphilaceae</taxon>
        <taxon>Anaerococcus</taxon>
    </lineage>
</organism>
<dbReference type="InterPro" id="IPR036526">
    <property type="entry name" value="C-N_Hydrolase_sf"/>
</dbReference>
<dbReference type="PROSITE" id="PS50263">
    <property type="entry name" value="CN_HYDROLASE"/>
    <property type="match status" value="1"/>
</dbReference>
<evidence type="ECO:0000313" key="4">
    <source>
        <dbReference type="Proteomes" id="UP000261011"/>
    </source>
</evidence>
<gene>
    <name evidence="3" type="ORF">DXA39_01825</name>
</gene>
<keyword evidence="4" id="KW-1185">Reference proteome</keyword>
<evidence type="ECO:0000259" key="2">
    <source>
        <dbReference type="PROSITE" id="PS50263"/>
    </source>
</evidence>
<comment type="caution">
    <text evidence="3">The sequence shown here is derived from an EMBL/GenBank/DDBJ whole genome shotgun (WGS) entry which is preliminary data.</text>
</comment>
<dbReference type="PANTHER" id="PTHR23088:SF27">
    <property type="entry name" value="DEAMINATED GLUTATHIONE AMIDASE"/>
    <property type="match status" value="1"/>
</dbReference>